<name>A0ABW7TQM9_9NOCA</name>
<dbReference type="PANTHER" id="PTHR37539">
    <property type="entry name" value="SECRETED PROTEIN-RELATED"/>
    <property type="match status" value="1"/>
</dbReference>
<dbReference type="InterPro" id="IPR018713">
    <property type="entry name" value="MPAB/Lcp_cat_dom"/>
</dbReference>
<proteinExistence type="predicted"/>
<keyword evidence="2" id="KW-0560">Oxidoreductase</keyword>
<dbReference type="EC" id="1.-.-.-" evidence="2"/>
<dbReference type="GO" id="GO:0016491">
    <property type="term" value="F:oxidoreductase activity"/>
    <property type="evidence" value="ECO:0007669"/>
    <property type="project" value="UniProtKB-KW"/>
</dbReference>
<reference evidence="2 3" key="1">
    <citation type="submission" date="2024-10" db="EMBL/GenBank/DDBJ databases">
        <title>The Natural Products Discovery Center: Release of the First 8490 Sequenced Strains for Exploring Actinobacteria Biosynthetic Diversity.</title>
        <authorList>
            <person name="Kalkreuter E."/>
            <person name="Kautsar S.A."/>
            <person name="Yang D."/>
            <person name="Bader C.D."/>
            <person name="Teijaro C.N."/>
            <person name="Fluegel L."/>
            <person name="Davis C.M."/>
            <person name="Simpson J.R."/>
            <person name="Lauterbach L."/>
            <person name="Steele A.D."/>
            <person name="Gui C."/>
            <person name="Meng S."/>
            <person name="Li G."/>
            <person name="Viehrig K."/>
            <person name="Ye F."/>
            <person name="Su P."/>
            <person name="Kiefer A.F."/>
            <person name="Nichols A."/>
            <person name="Cepeda A.J."/>
            <person name="Yan W."/>
            <person name="Fan B."/>
            <person name="Jiang Y."/>
            <person name="Adhikari A."/>
            <person name="Zheng C.-J."/>
            <person name="Schuster L."/>
            <person name="Cowan T.M."/>
            <person name="Smanski M.J."/>
            <person name="Chevrette M.G."/>
            <person name="De Carvalho L.P.S."/>
            <person name="Shen B."/>
        </authorList>
    </citation>
    <scope>NUCLEOTIDE SEQUENCE [LARGE SCALE GENOMIC DNA]</scope>
    <source>
        <strain evidence="2 3">NPDC020568</strain>
    </source>
</reference>
<evidence type="ECO:0000259" key="1">
    <source>
        <dbReference type="Pfam" id="PF09995"/>
    </source>
</evidence>
<organism evidence="2 3">
    <name type="scientific">Nocardia carnea</name>
    <dbReference type="NCBI Taxonomy" id="37328"/>
    <lineage>
        <taxon>Bacteria</taxon>
        <taxon>Bacillati</taxon>
        <taxon>Actinomycetota</taxon>
        <taxon>Actinomycetes</taxon>
        <taxon>Mycobacteriales</taxon>
        <taxon>Nocardiaceae</taxon>
        <taxon>Nocardia</taxon>
    </lineage>
</organism>
<dbReference type="InterPro" id="IPR037473">
    <property type="entry name" value="Lcp-like"/>
</dbReference>
<sequence>MAVIIPVRHPELPRKLPALHALAALLGVAAPTPAQWQELGEALTLGDPPMDAVVDWMYRDGLDVTWPLFEQALRHGITEMRDAPAPLWDFFLGVESPPHWLDPEQLRRGARVYRLGGVDGVYVARDVAFLGGYLASGFNKTLLRTGALEKGPAKRFAETAQWALDVTAENGLRPGGLGYRSTIQVRLIHALVRRRVATMPDWQGESWGLPINQTDMAATLVGALIAPIVGSVPMGIIAPRRDLDAAAHLVRYVGRLIGVQDSFLPVDFTDAVRVLYHTLAAITDPDETTPQLAVPMADDPLTWHYRNFPELRRRIARAQHLSIAGALLGPKAMRRLGLQPYMPPWYPLLRVPVNLVRSGLIRLPGGAERVAAHGRRAQEAFQRTLTGSDSVVIGESVEGFR</sequence>
<dbReference type="Proteomes" id="UP001611263">
    <property type="component" value="Unassembled WGS sequence"/>
</dbReference>
<dbReference type="RefSeq" id="WP_033242759.1">
    <property type="nucleotide sequence ID" value="NZ_JBIRUQ010000003.1"/>
</dbReference>
<keyword evidence="3" id="KW-1185">Reference proteome</keyword>
<dbReference type="EMBL" id="JBIRUQ010000003">
    <property type="protein sequence ID" value="MFI1462141.1"/>
    <property type="molecule type" value="Genomic_DNA"/>
</dbReference>
<gene>
    <name evidence="2" type="ORF">ACH4WX_15620</name>
</gene>
<accession>A0ABW7TQM9</accession>
<protein>
    <submittedName>
        <fullName evidence="2">Oxygenase MpaB family protein</fullName>
        <ecNumber evidence="2">1.-.-.-</ecNumber>
    </submittedName>
</protein>
<dbReference type="Pfam" id="PF09995">
    <property type="entry name" value="MPAB_Lcp_cat"/>
    <property type="match status" value="1"/>
</dbReference>
<evidence type="ECO:0000313" key="3">
    <source>
        <dbReference type="Proteomes" id="UP001611263"/>
    </source>
</evidence>
<feature type="domain" description="ER-bound oxygenase mpaB/mpaB'/Rubber oxygenase catalytic" evidence="1">
    <location>
        <begin position="128"/>
        <end position="342"/>
    </location>
</feature>
<dbReference type="GeneID" id="93508972"/>
<dbReference type="PANTHER" id="PTHR37539:SF1">
    <property type="entry name" value="ER-BOUND OXYGENASE MPAB_MPAB'_RUBBER OXYGENASE CATALYTIC DOMAIN-CONTAINING PROTEIN"/>
    <property type="match status" value="1"/>
</dbReference>
<evidence type="ECO:0000313" key="2">
    <source>
        <dbReference type="EMBL" id="MFI1462141.1"/>
    </source>
</evidence>
<comment type="caution">
    <text evidence="2">The sequence shown here is derived from an EMBL/GenBank/DDBJ whole genome shotgun (WGS) entry which is preliminary data.</text>
</comment>